<proteinExistence type="predicted"/>
<dbReference type="EMBL" id="JADQTO010000010">
    <property type="protein sequence ID" value="MBG0564265.1"/>
    <property type="molecule type" value="Genomic_DNA"/>
</dbReference>
<protein>
    <submittedName>
        <fullName evidence="1">Uncharacterized protein</fullName>
    </submittedName>
</protein>
<accession>A0A931CG37</accession>
<reference evidence="1" key="1">
    <citation type="submission" date="2020-11" db="EMBL/GenBank/DDBJ databases">
        <title>Isolation and identification of active actinomycetes.</title>
        <authorList>
            <person name="Sun X."/>
        </authorList>
    </citation>
    <scope>NUCLEOTIDE SEQUENCE</scope>
    <source>
        <strain evidence="1">NEAU-A11</strain>
    </source>
</reference>
<gene>
    <name evidence="1" type="ORF">I4J89_22720</name>
</gene>
<organism evidence="1 2">
    <name type="scientific">Actinoplanes aureus</name>
    <dbReference type="NCBI Taxonomy" id="2792083"/>
    <lineage>
        <taxon>Bacteria</taxon>
        <taxon>Bacillati</taxon>
        <taxon>Actinomycetota</taxon>
        <taxon>Actinomycetes</taxon>
        <taxon>Micromonosporales</taxon>
        <taxon>Micromonosporaceae</taxon>
        <taxon>Actinoplanes</taxon>
    </lineage>
</organism>
<sequence>MRVDDIHIDTKLRADLAVREMLAATFRLAADAPATVTSGCGQQVPLAMTSGNPGVVTCPSCRAFAQREHLRLADQVAEFGLMPGSAISAETAMTAAAKHRELAAKFAGPVGG</sequence>
<keyword evidence="2" id="KW-1185">Reference proteome</keyword>
<evidence type="ECO:0000313" key="2">
    <source>
        <dbReference type="Proteomes" id="UP000598146"/>
    </source>
</evidence>
<comment type="caution">
    <text evidence="1">The sequence shown here is derived from an EMBL/GenBank/DDBJ whole genome shotgun (WGS) entry which is preliminary data.</text>
</comment>
<dbReference type="AlphaFoldDB" id="A0A931CG37"/>
<evidence type="ECO:0000313" key="1">
    <source>
        <dbReference type="EMBL" id="MBG0564265.1"/>
    </source>
</evidence>
<name>A0A931CG37_9ACTN</name>
<dbReference type="Proteomes" id="UP000598146">
    <property type="component" value="Unassembled WGS sequence"/>
</dbReference>